<dbReference type="Proteomes" id="UP001214666">
    <property type="component" value="Chromosome"/>
</dbReference>
<gene>
    <name evidence="2" type="ORF">PY771_02460</name>
</gene>
<name>A0AAX3P6U1_AERHY</name>
<protein>
    <submittedName>
        <fullName evidence="2">Chalcone isomerase family protein</fullName>
    </submittedName>
</protein>
<sequence length="183" mass="20552">MNSKIPPIGTWDGISLLLAGLSLPLTPFAQTGQALVTPWQQLQPVGRGEMSWLWFKLYDATLYSENGRYRPGHYPQALSLTYARAIERDDLLSATAAEWQRLGLGSEQQRQGWLGQLAALWPDVQVGDRLTFYVDRGGAGHFWWRDKPLGTLADPQFSAAFLAIWLAQGSRDPALTRRLRGER</sequence>
<accession>A0AAX3P6U1</accession>
<evidence type="ECO:0000313" key="2">
    <source>
        <dbReference type="EMBL" id="WEE27197.1"/>
    </source>
</evidence>
<proteinExistence type="predicted"/>
<dbReference type="AlphaFoldDB" id="A0AAX3P6U1"/>
<reference evidence="2" key="1">
    <citation type="submission" date="2023-02" db="EMBL/GenBank/DDBJ databases">
        <title>The sequence of Aeromonas hydrophila K533.</title>
        <authorList>
            <person name="Luo X."/>
        </authorList>
    </citation>
    <scope>NUCLEOTIDE SEQUENCE</scope>
    <source>
        <strain evidence="2">K533</strain>
    </source>
</reference>
<evidence type="ECO:0000313" key="3">
    <source>
        <dbReference type="Proteomes" id="UP001214666"/>
    </source>
</evidence>
<dbReference type="InterPro" id="IPR016087">
    <property type="entry name" value="Chalcone_isomerase"/>
</dbReference>
<dbReference type="RefSeq" id="WP_232105250.1">
    <property type="nucleotide sequence ID" value="NZ_AP023398.1"/>
</dbReference>
<evidence type="ECO:0000259" key="1">
    <source>
        <dbReference type="Pfam" id="PF16036"/>
    </source>
</evidence>
<feature type="domain" description="Chalcone isomerase" evidence="1">
    <location>
        <begin position="42"/>
        <end position="177"/>
    </location>
</feature>
<dbReference type="GO" id="GO:0016853">
    <property type="term" value="F:isomerase activity"/>
    <property type="evidence" value="ECO:0007669"/>
    <property type="project" value="UniProtKB-KW"/>
</dbReference>
<organism evidence="2 3">
    <name type="scientific">Aeromonas hydrophila</name>
    <dbReference type="NCBI Taxonomy" id="644"/>
    <lineage>
        <taxon>Bacteria</taxon>
        <taxon>Pseudomonadati</taxon>
        <taxon>Pseudomonadota</taxon>
        <taxon>Gammaproteobacteria</taxon>
        <taxon>Aeromonadales</taxon>
        <taxon>Aeromonadaceae</taxon>
        <taxon>Aeromonas</taxon>
    </lineage>
</organism>
<dbReference type="Pfam" id="PF16036">
    <property type="entry name" value="Chalcone_3"/>
    <property type="match status" value="1"/>
</dbReference>
<keyword evidence="2" id="KW-0413">Isomerase</keyword>
<dbReference type="EMBL" id="CP118942">
    <property type="protein sequence ID" value="WEE27197.1"/>
    <property type="molecule type" value="Genomic_DNA"/>
</dbReference>